<dbReference type="PANTHER" id="PTHR43681">
    <property type="entry name" value="TRANSMEMBRANE GTPASE FZO"/>
    <property type="match status" value="1"/>
</dbReference>
<feature type="coiled-coil region" evidence="1">
    <location>
        <begin position="723"/>
        <end position="754"/>
    </location>
</feature>
<dbReference type="RefSeq" id="WP_230494857.1">
    <property type="nucleotide sequence ID" value="NZ_CAKJTG010000001.1"/>
</dbReference>
<proteinExistence type="predicted"/>
<dbReference type="InterPro" id="IPR045063">
    <property type="entry name" value="Dynamin_N"/>
</dbReference>
<dbReference type="InterPro" id="IPR027417">
    <property type="entry name" value="P-loop_NTPase"/>
</dbReference>
<feature type="coiled-coil region" evidence="1">
    <location>
        <begin position="491"/>
        <end position="549"/>
    </location>
</feature>
<dbReference type="Proteomes" id="UP000789845">
    <property type="component" value="Unassembled WGS sequence"/>
</dbReference>
<name>A0A9C7G6Q0_9BACI</name>
<organism evidence="3 4">
    <name type="scientific">Pseudoneobacillus rhizosphaerae</name>
    <dbReference type="NCBI Taxonomy" id="2880968"/>
    <lineage>
        <taxon>Bacteria</taxon>
        <taxon>Bacillati</taxon>
        <taxon>Bacillota</taxon>
        <taxon>Bacilli</taxon>
        <taxon>Bacillales</taxon>
        <taxon>Bacillaceae</taxon>
        <taxon>Pseudoneobacillus</taxon>
    </lineage>
</organism>
<dbReference type="PANTHER" id="PTHR43681:SF1">
    <property type="entry name" value="SARCALUMENIN"/>
    <property type="match status" value="1"/>
</dbReference>
<keyword evidence="1" id="KW-0175">Coiled coil</keyword>
<evidence type="ECO:0000259" key="2">
    <source>
        <dbReference type="Pfam" id="PF00350"/>
    </source>
</evidence>
<feature type="domain" description="Dynamin N-terminal" evidence="2">
    <location>
        <begin position="53"/>
        <end position="218"/>
    </location>
</feature>
<dbReference type="InterPro" id="IPR051943">
    <property type="entry name" value="TRAFAC_Dynamin-like_GTPase"/>
</dbReference>
<keyword evidence="4" id="KW-1185">Reference proteome</keyword>
<gene>
    <name evidence="3" type="primary">der_1</name>
    <name evidence="3" type="ORF">NEOCIP111885_00266</name>
</gene>
<dbReference type="EMBL" id="CAKJTG010000001">
    <property type="protein sequence ID" value="CAG9606578.1"/>
    <property type="molecule type" value="Genomic_DNA"/>
</dbReference>
<sequence>METLEIQAFEGRKNNLLGLLERTRAYFEKIGNDDKVKSFESLYQNVQNGEFVIVVVGEFSAGKSTFLNALMGEKYLPSFTSETTATINYLKHTNKSLNGRGLEVVFKDQSKGVAYGDATQKDIEKYVSTSSTTDVVNEVEYVNLFLDSPFLEKGVMLVDSPGLNGVAEGHQEVTEHQIEKSHACIFMFNSTQPGKKSDFEVLSKLTKKFNTIILVLNQIDKIKKDEETVEEVVDRLKRDYAKQFEGSAIPEIWPVAAYPALVANSTQNLEYPDNTGKRDHSPQDRARYLDASRIEPFKNRLWKFITQGEKAQQEMLAPVEKVKSALLDRRTDIENQIFNLTTLEDAQEVEAQMNFLQEEIEKLEGEMQKSKQGIDGVLKEKLSDSINQLKSGAQNIQQRYARRIENWTELDDVEYEFDEIQNRASRDFDGMMKNAFDTFMTEFEDTMRLQYVSFMEQVQSKVQESHSILEKMTVPKPEEFVFDATQFHVGLDKFEEQRRAIEAELAKFDGEIERVQKDFIQAELIRSDKEALERRLEGLKEKEMFYIQALGARPAVNYYTEFEDTKQGRGGILGWTADLFIGKKNVQTQKKVMDDSLVKSYEAERESYRNAILQSEDSIKKQMEDLESKVEKSPEVLEYERQQIERQKEAIRQKRESYEQQFKEEFQKKNRRALLKVKHQMGDYISELTKQGEETFKNSLGKKRKELTEIVINVVDAKIRKQILDKEKELQELADTLKSSAAEIQKKITAFEEEKSDVIELLSEVVSLEMEIQSLTTDSIQTSSVTATIS</sequence>
<reference evidence="3" key="1">
    <citation type="submission" date="2021-10" db="EMBL/GenBank/DDBJ databases">
        <authorList>
            <person name="Criscuolo A."/>
        </authorList>
    </citation>
    <scope>NUCLEOTIDE SEQUENCE</scope>
    <source>
        <strain evidence="3">CIP111885</strain>
    </source>
</reference>
<feature type="coiled-coil region" evidence="1">
    <location>
        <begin position="598"/>
        <end position="668"/>
    </location>
</feature>
<protein>
    <submittedName>
        <fullName evidence="3">GTPase Der</fullName>
    </submittedName>
</protein>
<dbReference type="Pfam" id="PF00350">
    <property type="entry name" value="Dynamin_N"/>
    <property type="match status" value="1"/>
</dbReference>
<dbReference type="AlphaFoldDB" id="A0A9C7G6Q0"/>
<comment type="caution">
    <text evidence="3">The sequence shown here is derived from an EMBL/GenBank/DDBJ whole genome shotgun (WGS) entry which is preliminary data.</text>
</comment>
<evidence type="ECO:0000313" key="3">
    <source>
        <dbReference type="EMBL" id="CAG9606578.1"/>
    </source>
</evidence>
<dbReference type="SUPFAM" id="SSF52540">
    <property type="entry name" value="P-loop containing nucleoside triphosphate hydrolases"/>
    <property type="match status" value="1"/>
</dbReference>
<accession>A0A9C7G6Q0</accession>
<dbReference type="CDD" id="cd09912">
    <property type="entry name" value="DLP_2"/>
    <property type="match status" value="1"/>
</dbReference>
<feature type="coiled-coil region" evidence="1">
    <location>
        <begin position="339"/>
        <end position="399"/>
    </location>
</feature>
<evidence type="ECO:0000256" key="1">
    <source>
        <dbReference type="SAM" id="Coils"/>
    </source>
</evidence>
<dbReference type="Gene3D" id="3.40.50.300">
    <property type="entry name" value="P-loop containing nucleotide triphosphate hydrolases"/>
    <property type="match status" value="1"/>
</dbReference>
<evidence type="ECO:0000313" key="4">
    <source>
        <dbReference type="Proteomes" id="UP000789845"/>
    </source>
</evidence>